<dbReference type="Proteomes" id="UP001176960">
    <property type="component" value="Unassembled WGS sequence"/>
</dbReference>
<dbReference type="AlphaFoldDB" id="A0AA35US75"/>
<accession>A0AA35US75</accession>
<proteinExistence type="predicted"/>
<evidence type="ECO:0000313" key="2">
    <source>
        <dbReference type="Proteomes" id="UP001176960"/>
    </source>
</evidence>
<protein>
    <submittedName>
        <fullName evidence="1">Uncharacterized protein</fullName>
    </submittedName>
</protein>
<sequence>MSFVDDTALYSKNAARVQWENIERIYVSAVWSQDNVPCYFRVDVAYMTGHMRDIAPKCTIAEARRISARLSALHDRPVRDWTLPAPPTIETEATFPLSTELPSNPEWGNGWQLVDKFFRERVDHTKWHAVLHHLLGMHIHARVQEGATAECAREEAMSLATSAHDRWFLLAAANSRQENAR</sequence>
<name>A0AA35US75_9PROT</name>
<comment type="caution">
    <text evidence="1">The sequence shown here is derived from an EMBL/GenBank/DDBJ whole genome shotgun (WGS) entry which is preliminary data.</text>
</comment>
<gene>
    <name evidence="1" type="ORF">LMG32879_002056</name>
</gene>
<dbReference type="RefSeq" id="WP_289842872.1">
    <property type="nucleotide sequence ID" value="NZ_CATKSH010000012.1"/>
</dbReference>
<dbReference type="EMBL" id="CATKSH010000012">
    <property type="protein sequence ID" value="CAI9121210.1"/>
    <property type="molecule type" value="Genomic_DNA"/>
</dbReference>
<keyword evidence="2" id="KW-1185">Reference proteome</keyword>
<evidence type="ECO:0000313" key="1">
    <source>
        <dbReference type="EMBL" id="CAI9121210.1"/>
    </source>
</evidence>
<reference evidence="1" key="1">
    <citation type="submission" date="2023-03" db="EMBL/GenBank/DDBJ databases">
        <authorList>
            <person name="Cleenwerck I."/>
        </authorList>
    </citation>
    <scope>NUCLEOTIDE SEQUENCE</scope>
    <source>
        <strain evidence="1">LMG 32879</strain>
    </source>
</reference>
<organism evidence="1 2">
    <name type="scientific">Brytella acorum</name>
    <dbReference type="NCBI Taxonomy" id="2959299"/>
    <lineage>
        <taxon>Bacteria</taxon>
        <taxon>Pseudomonadati</taxon>
        <taxon>Pseudomonadota</taxon>
        <taxon>Alphaproteobacteria</taxon>
        <taxon>Acetobacterales</taxon>
        <taxon>Acetobacteraceae</taxon>
        <taxon>Brytella</taxon>
    </lineage>
</organism>